<evidence type="ECO:0000259" key="3">
    <source>
        <dbReference type="Pfam" id="PF13439"/>
    </source>
</evidence>
<sequence length="441" mass="49693">MTTEPSDKPSSEDHVLRGEDYARIGDRPLTFLVITSTFPPRGGSSVQRVAKFCKYAKRMGAEPIVVTAKFDGGLLDETLLDDLPEDLEVHRVADSVLSKNKTLTKITRKLSKAFFLDENAEWRTAAIVEGIKITRSRQIDAIFVSYGSISALLAGAKISYIAKKPLFIDIRDLKNKNRFNRKRITSPRPFSSFRIDGIEKRIFNSANAFSVVSKGYHSILKNYYNINGKQISLIYNGYDTEDFFTLRDNVETSSDEKVIRYIGFITHPDSLHKLIEATAIINQRRRDEGLKDVHLEIVGSNNPSEYQRIIDRCSGKNWCSFLDYVDHSKAIKLMKSASALVLLQHAEAGVLTGKLFEYIGSGSPILLLNNNNIELSKVVNEYDLGEVASYQNVAGISKAIDKLMAHSSPYRSAADVQMFRRDYQATQFLNALYQMCKLQKS</sequence>
<dbReference type="SUPFAM" id="SSF53756">
    <property type="entry name" value="UDP-Glycosyltransferase/glycogen phosphorylase"/>
    <property type="match status" value="1"/>
</dbReference>
<dbReference type="Pfam" id="PF00534">
    <property type="entry name" value="Glycos_transf_1"/>
    <property type="match status" value="1"/>
</dbReference>
<proteinExistence type="predicted"/>
<dbReference type="Gene3D" id="3.40.50.2000">
    <property type="entry name" value="Glycogen Phosphorylase B"/>
    <property type="match status" value="2"/>
</dbReference>
<comment type="caution">
    <text evidence="4">The sequence shown here is derived from an EMBL/GenBank/DDBJ whole genome shotgun (WGS) entry which is preliminary data.</text>
</comment>
<dbReference type="InterPro" id="IPR028098">
    <property type="entry name" value="Glyco_trans_4-like_N"/>
</dbReference>
<evidence type="ECO:0000313" key="4">
    <source>
        <dbReference type="EMBL" id="RIJ20465.1"/>
    </source>
</evidence>
<dbReference type="AlphaFoldDB" id="A0A399QQL0"/>
<dbReference type="Pfam" id="PF13439">
    <property type="entry name" value="Glyco_transf_4"/>
    <property type="match status" value="1"/>
</dbReference>
<evidence type="ECO:0000259" key="2">
    <source>
        <dbReference type="Pfam" id="PF00534"/>
    </source>
</evidence>
<dbReference type="RefSeq" id="WP_119380781.1">
    <property type="nucleotide sequence ID" value="NZ_QWGB01000014.1"/>
</dbReference>
<dbReference type="InterPro" id="IPR001296">
    <property type="entry name" value="Glyco_trans_1"/>
</dbReference>
<name>A0A399QQL0_9PROT</name>
<feature type="domain" description="Glycosyl transferase family 1" evidence="2">
    <location>
        <begin position="246"/>
        <end position="407"/>
    </location>
</feature>
<reference evidence="4 5" key="1">
    <citation type="submission" date="2018-08" db="EMBL/GenBank/DDBJ databases">
        <title>Henriciella mobilis sp. nov., isolated from seawater.</title>
        <authorList>
            <person name="Cheng H."/>
            <person name="Wu Y.-H."/>
            <person name="Xu X.-W."/>
            <person name="Guo L.-L."/>
        </authorList>
    </citation>
    <scope>NUCLEOTIDE SEQUENCE [LARGE SCALE GENOMIC DNA]</scope>
    <source>
        <strain evidence="4 5">CCUG66934</strain>
    </source>
</reference>
<accession>A0A399QQL0</accession>
<keyword evidence="5" id="KW-1185">Reference proteome</keyword>
<dbReference type="GO" id="GO:0016757">
    <property type="term" value="F:glycosyltransferase activity"/>
    <property type="evidence" value="ECO:0007669"/>
    <property type="project" value="InterPro"/>
</dbReference>
<dbReference type="PANTHER" id="PTHR46401:SF2">
    <property type="entry name" value="GLYCOSYLTRANSFERASE WBBK-RELATED"/>
    <property type="match status" value="1"/>
</dbReference>
<feature type="domain" description="Glycosyltransferase subfamily 4-like N-terminal" evidence="3">
    <location>
        <begin position="48"/>
        <end position="241"/>
    </location>
</feature>
<organism evidence="4 5">
    <name type="scientific">Henriciella barbarensis</name>
    <dbReference type="NCBI Taxonomy" id="86342"/>
    <lineage>
        <taxon>Bacteria</taxon>
        <taxon>Pseudomonadati</taxon>
        <taxon>Pseudomonadota</taxon>
        <taxon>Alphaproteobacteria</taxon>
        <taxon>Hyphomonadales</taxon>
        <taxon>Hyphomonadaceae</taxon>
        <taxon>Henriciella</taxon>
    </lineage>
</organism>
<protein>
    <submittedName>
        <fullName evidence="4">Glycosyltransferase</fullName>
    </submittedName>
</protein>
<evidence type="ECO:0000256" key="1">
    <source>
        <dbReference type="ARBA" id="ARBA00022679"/>
    </source>
</evidence>
<keyword evidence="1 4" id="KW-0808">Transferase</keyword>
<dbReference type="PANTHER" id="PTHR46401">
    <property type="entry name" value="GLYCOSYLTRANSFERASE WBBK-RELATED"/>
    <property type="match status" value="1"/>
</dbReference>
<dbReference type="Proteomes" id="UP000265431">
    <property type="component" value="Unassembled WGS sequence"/>
</dbReference>
<dbReference type="GO" id="GO:0009103">
    <property type="term" value="P:lipopolysaccharide biosynthetic process"/>
    <property type="evidence" value="ECO:0007669"/>
    <property type="project" value="TreeGrafter"/>
</dbReference>
<dbReference type="OrthoDB" id="9787293at2"/>
<dbReference type="EMBL" id="QWGB01000014">
    <property type="protein sequence ID" value="RIJ20465.1"/>
    <property type="molecule type" value="Genomic_DNA"/>
</dbReference>
<evidence type="ECO:0000313" key="5">
    <source>
        <dbReference type="Proteomes" id="UP000265431"/>
    </source>
</evidence>
<gene>
    <name evidence="4" type="ORF">D1224_15205</name>
</gene>